<reference evidence="12 13" key="1">
    <citation type="journal article" date="2009" name="PLoS ONE">
        <title>Genome analysis of the anaerobic thermohalophilic bacterium Halothermothrix orenii.</title>
        <authorList>
            <person name="Mavromatis K."/>
            <person name="Ivanova N."/>
            <person name="Anderson I."/>
            <person name="Lykidis A."/>
            <person name="Hooper S.D."/>
            <person name="Sun H."/>
            <person name="Kunin V."/>
            <person name="Lapidus A."/>
            <person name="Hugenholtz P."/>
            <person name="Patel B."/>
            <person name="Kyrpides N.C."/>
        </authorList>
    </citation>
    <scope>NUCLEOTIDE SEQUENCE [LARGE SCALE GENOMIC DNA]</scope>
    <source>
        <strain evidence="13">H 168 / OCM 544 / DSM 9562</strain>
    </source>
</reference>
<evidence type="ECO:0000256" key="5">
    <source>
        <dbReference type="ARBA" id="ARBA00022801"/>
    </source>
</evidence>
<dbReference type="HOGENOM" id="CLU_011263_15_6_9"/>
<protein>
    <submittedName>
        <fullName evidence="12">Peptidase S8 and S53 subtilisin kexin sedolisin</fullName>
    </submittedName>
</protein>
<keyword evidence="13" id="KW-1185">Reference proteome</keyword>
<organism evidence="12 13">
    <name type="scientific">Halothermothrix orenii (strain H 168 / OCM 544 / DSM 9562)</name>
    <dbReference type="NCBI Taxonomy" id="373903"/>
    <lineage>
        <taxon>Bacteria</taxon>
        <taxon>Bacillati</taxon>
        <taxon>Bacillota</taxon>
        <taxon>Clostridia</taxon>
        <taxon>Halanaerobiales</taxon>
        <taxon>Halothermotrichaceae</taxon>
        <taxon>Halothermothrix</taxon>
    </lineage>
</organism>
<feature type="region of interest" description="Disordered" evidence="9">
    <location>
        <begin position="467"/>
        <end position="500"/>
    </location>
</feature>
<comment type="subcellular location">
    <subcellularLocation>
        <location evidence="1">Secreted</location>
    </subcellularLocation>
</comment>
<sequence>MFTRVTYVLRKPGVGQVTLALKLFILSIILMFSLSACSPITQDYSDTGYGIIKGKVTLGEPNSSTVNKIIHPVNINKNLNSIPLATSSISTAHTPGVYILKLAETLSYSSLKKNILQGKARPIEKIAKNTYKIKIEGTRSPGQLITNMEKNPMVEYIEPDYLVHIQAIPDDTYYPRQWNYKILNMEKVWEHYHGSEDITVAVIDTGILPGHPDLQGRITAGYDFVDNDTDPTDTSPDFSHGTHVAGIIGAVTNNSEGVSGFNWNIKIMPIRVIGPDGSGGYSSLISGIRWAVDHGADVINLSLAGPSSSYSLEEAVNYAVDNGVTVVAAAGNNGTSPILYPARYSRVISVGAVGPELDRAYYSNYGEDLDVVAPGGDSSIPVPDNNILSTAGYMSGSKPVHQYTWAQGTSMAAPHVTGLVALLYSAGYSNPSYIEDILKETARDLGQPGADGEYGAGLINPVRALGLAPDSNTDSNNNFSNDSSTGLNNKDSNNKSSNNGASTYSLSEIKIYILDNNFNGKTLDYVEEARPITTPDVYGNYSIKVRKGVWTVIGWLDTNNNHVVDRGDYYGQAEDIVSSSDYSPVIVNIDLNIRS</sequence>
<dbReference type="InterPro" id="IPR022398">
    <property type="entry name" value="Peptidase_S8_His-AS"/>
</dbReference>
<dbReference type="EMBL" id="CP001098">
    <property type="protein sequence ID" value="ACL70511.1"/>
    <property type="molecule type" value="Genomic_DNA"/>
</dbReference>
<keyword evidence="3" id="KW-0964">Secreted</keyword>
<keyword evidence="10" id="KW-1133">Transmembrane helix</keyword>
<dbReference type="KEGG" id="hor:Hore_17620"/>
<dbReference type="InterPro" id="IPR015500">
    <property type="entry name" value="Peptidase_S8_subtilisin-rel"/>
</dbReference>
<dbReference type="eggNOG" id="COG1404">
    <property type="taxonomic scope" value="Bacteria"/>
</dbReference>
<dbReference type="Gene3D" id="3.40.50.200">
    <property type="entry name" value="Peptidase S8/S53 domain"/>
    <property type="match status" value="1"/>
</dbReference>
<dbReference type="CDD" id="cd07484">
    <property type="entry name" value="Peptidases_S8_Thermitase_like"/>
    <property type="match status" value="1"/>
</dbReference>
<dbReference type="Pfam" id="PF00082">
    <property type="entry name" value="Peptidase_S8"/>
    <property type="match status" value="1"/>
</dbReference>
<name>B8CYZ2_HALOH</name>
<dbReference type="STRING" id="373903.Hore_17620"/>
<dbReference type="PROSITE" id="PS00136">
    <property type="entry name" value="SUBTILASE_ASP"/>
    <property type="match status" value="1"/>
</dbReference>
<gene>
    <name evidence="12" type="ordered locus">Hore_17620</name>
</gene>
<dbReference type="InterPro" id="IPR050131">
    <property type="entry name" value="Peptidase_S8_subtilisin-like"/>
</dbReference>
<dbReference type="GO" id="GO:0006508">
    <property type="term" value="P:proteolysis"/>
    <property type="evidence" value="ECO:0007669"/>
    <property type="project" value="UniProtKB-KW"/>
</dbReference>
<keyword evidence="5 7" id="KW-0378">Hydrolase</keyword>
<evidence type="ECO:0000256" key="8">
    <source>
        <dbReference type="RuleBase" id="RU003355"/>
    </source>
</evidence>
<evidence type="ECO:0000256" key="4">
    <source>
        <dbReference type="ARBA" id="ARBA00022670"/>
    </source>
</evidence>
<keyword evidence="10" id="KW-0812">Transmembrane</keyword>
<evidence type="ECO:0000256" key="6">
    <source>
        <dbReference type="ARBA" id="ARBA00022825"/>
    </source>
</evidence>
<evidence type="ECO:0000256" key="1">
    <source>
        <dbReference type="ARBA" id="ARBA00004613"/>
    </source>
</evidence>
<dbReference type="PANTHER" id="PTHR43806">
    <property type="entry name" value="PEPTIDASE S8"/>
    <property type="match status" value="1"/>
</dbReference>
<evidence type="ECO:0000256" key="7">
    <source>
        <dbReference type="PROSITE-ProRule" id="PRU01240"/>
    </source>
</evidence>
<evidence type="ECO:0000259" key="11">
    <source>
        <dbReference type="Pfam" id="PF00082"/>
    </source>
</evidence>
<evidence type="ECO:0000313" key="13">
    <source>
        <dbReference type="Proteomes" id="UP000000719"/>
    </source>
</evidence>
<feature type="compositionally biased region" description="Low complexity" evidence="9">
    <location>
        <begin position="470"/>
        <end position="499"/>
    </location>
</feature>
<dbReference type="InterPro" id="IPR034084">
    <property type="entry name" value="Thermitase-like_dom"/>
</dbReference>
<evidence type="ECO:0000313" key="12">
    <source>
        <dbReference type="EMBL" id="ACL70511.1"/>
    </source>
</evidence>
<dbReference type="AlphaFoldDB" id="B8CYZ2"/>
<dbReference type="RefSeq" id="WP_015923481.1">
    <property type="nucleotide sequence ID" value="NC_011899.1"/>
</dbReference>
<dbReference type="GO" id="GO:0004252">
    <property type="term" value="F:serine-type endopeptidase activity"/>
    <property type="evidence" value="ECO:0007669"/>
    <property type="project" value="UniProtKB-UniRule"/>
</dbReference>
<keyword evidence="6 7" id="KW-0720">Serine protease</keyword>
<dbReference type="OrthoDB" id="9798386at2"/>
<evidence type="ECO:0000256" key="10">
    <source>
        <dbReference type="SAM" id="Phobius"/>
    </source>
</evidence>
<feature type="active site" description="Charge relay system" evidence="7">
    <location>
        <position position="410"/>
    </location>
</feature>
<dbReference type="Proteomes" id="UP000000719">
    <property type="component" value="Chromosome"/>
</dbReference>
<feature type="active site" description="Charge relay system" evidence="7">
    <location>
        <position position="240"/>
    </location>
</feature>
<feature type="active site" description="Charge relay system" evidence="7">
    <location>
        <position position="204"/>
    </location>
</feature>
<dbReference type="InterPro" id="IPR023827">
    <property type="entry name" value="Peptidase_S8_Asp-AS"/>
</dbReference>
<keyword evidence="10" id="KW-0472">Membrane</keyword>
<feature type="domain" description="Peptidase S8/S53" evidence="11">
    <location>
        <begin position="196"/>
        <end position="457"/>
    </location>
</feature>
<dbReference type="PROSITE" id="PS00138">
    <property type="entry name" value="SUBTILASE_SER"/>
    <property type="match status" value="1"/>
</dbReference>
<dbReference type="GO" id="GO:0005576">
    <property type="term" value="C:extracellular region"/>
    <property type="evidence" value="ECO:0007669"/>
    <property type="project" value="UniProtKB-SubCell"/>
</dbReference>
<dbReference type="PRINTS" id="PR00723">
    <property type="entry name" value="SUBTILISIN"/>
</dbReference>
<dbReference type="InterPro" id="IPR000209">
    <property type="entry name" value="Peptidase_S8/S53_dom"/>
</dbReference>
<evidence type="ECO:0000256" key="9">
    <source>
        <dbReference type="SAM" id="MobiDB-lite"/>
    </source>
</evidence>
<comment type="similarity">
    <text evidence="2 7 8">Belongs to the peptidase S8 family.</text>
</comment>
<dbReference type="PROSITE" id="PS51892">
    <property type="entry name" value="SUBTILASE"/>
    <property type="match status" value="1"/>
</dbReference>
<dbReference type="SUPFAM" id="SSF52743">
    <property type="entry name" value="Subtilisin-like"/>
    <property type="match status" value="1"/>
</dbReference>
<keyword evidence="4 7" id="KW-0645">Protease</keyword>
<dbReference type="PANTHER" id="PTHR43806:SF11">
    <property type="entry name" value="CEREVISIN-RELATED"/>
    <property type="match status" value="1"/>
</dbReference>
<feature type="transmembrane region" description="Helical" evidence="10">
    <location>
        <begin position="12"/>
        <end position="34"/>
    </location>
</feature>
<accession>B8CYZ2</accession>
<dbReference type="InterPro" id="IPR036852">
    <property type="entry name" value="Peptidase_S8/S53_dom_sf"/>
</dbReference>
<evidence type="ECO:0000256" key="3">
    <source>
        <dbReference type="ARBA" id="ARBA00022525"/>
    </source>
</evidence>
<evidence type="ECO:0000256" key="2">
    <source>
        <dbReference type="ARBA" id="ARBA00011073"/>
    </source>
</evidence>
<dbReference type="InterPro" id="IPR023828">
    <property type="entry name" value="Peptidase_S8_Ser-AS"/>
</dbReference>
<dbReference type="PROSITE" id="PS00137">
    <property type="entry name" value="SUBTILASE_HIS"/>
    <property type="match status" value="1"/>
</dbReference>
<proteinExistence type="inferred from homology"/>